<proteinExistence type="predicted"/>
<sequence>MNYVNAVIADKAAFEHELDTVQPVFVVFMSHDCTACSDAMPRFMRISQGYKDHVKILILDCVDTPRHPRVDRIPMLLIYHHQALLEALPGLGEQALVRAFEQYAGRAAVTPGVKAPGKPASPAAPPPPPPSGASPHAPGYRPLPAGGRAGS</sequence>
<feature type="compositionally biased region" description="Pro residues" evidence="1">
    <location>
        <begin position="122"/>
        <end position="132"/>
    </location>
</feature>
<organism evidence="3">
    <name type="scientific">Pseudomonas fluorescens</name>
    <dbReference type="NCBI Taxonomy" id="294"/>
    <lineage>
        <taxon>Bacteria</taxon>
        <taxon>Pseudomonadati</taxon>
        <taxon>Pseudomonadota</taxon>
        <taxon>Gammaproteobacteria</taxon>
        <taxon>Pseudomonadales</taxon>
        <taxon>Pseudomonadaceae</taxon>
        <taxon>Pseudomonas</taxon>
    </lineage>
</organism>
<protein>
    <recommendedName>
        <fullName evidence="2">Thioredoxin domain-containing protein</fullName>
    </recommendedName>
</protein>
<dbReference type="InterPro" id="IPR013766">
    <property type="entry name" value="Thioredoxin_domain"/>
</dbReference>
<dbReference type="InterPro" id="IPR036249">
    <property type="entry name" value="Thioredoxin-like_sf"/>
</dbReference>
<gene>
    <name evidence="3" type="ORF">PS683_01728</name>
</gene>
<evidence type="ECO:0000256" key="1">
    <source>
        <dbReference type="SAM" id="MobiDB-lite"/>
    </source>
</evidence>
<dbReference type="AlphaFoldDB" id="A0A5E6MLA1"/>
<feature type="domain" description="Thioredoxin" evidence="2">
    <location>
        <begin position="8"/>
        <end position="93"/>
    </location>
</feature>
<name>A0A5E6MLA1_PSEFL</name>
<evidence type="ECO:0000259" key="2">
    <source>
        <dbReference type="Pfam" id="PF00085"/>
    </source>
</evidence>
<evidence type="ECO:0000313" key="3">
    <source>
        <dbReference type="EMBL" id="VVM13434.1"/>
    </source>
</evidence>
<dbReference type="Gene3D" id="3.40.30.10">
    <property type="entry name" value="Glutaredoxin"/>
    <property type="match status" value="1"/>
</dbReference>
<reference evidence="3" key="1">
    <citation type="submission" date="2019-09" db="EMBL/GenBank/DDBJ databases">
        <authorList>
            <person name="Chandra G."/>
            <person name="Truman W A."/>
        </authorList>
    </citation>
    <scope>NUCLEOTIDE SEQUENCE</scope>
    <source>
        <strain evidence="3">PS683</strain>
    </source>
</reference>
<dbReference type="Pfam" id="PF00085">
    <property type="entry name" value="Thioredoxin"/>
    <property type="match status" value="1"/>
</dbReference>
<accession>A0A5E6MLA1</accession>
<feature type="region of interest" description="Disordered" evidence="1">
    <location>
        <begin position="111"/>
        <end position="151"/>
    </location>
</feature>
<dbReference type="EMBL" id="LR700641">
    <property type="protein sequence ID" value="VVM13434.1"/>
    <property type="molecule type" value="Genomic_DNA"/>
</dbReference>
<dbReference type="SUPFAM" id="SSF52833">
    <property type="entry name" value="Thioredoxin-like"/>
    <property type="match status" value="1"/>
</dbReference>